<feature type="signal peptide" evidence="6">
    <location>
        <begin position="1"/>
        <end position="31"/>
    </location>
</feature>
<dbReference type="EMBL" id="LMUA01000001">
    <property type="protein sequence ID" value="KUE77823.1"/>
    <property type="molecule type" value="Genomic_DNA"/>
</dbReference>
<reference evidence="8 11" key="3">
    <citation type="submission" date="2019-08" db="EMBL/GenBank/DDBJ databases">
        <title>In-depth cultivation of the pig gut microbiome towards novel bacterial diversity and tailored functional studies.</title>
        <authorList>
            <person name="Wylensek D."/>
            <person name="Hitch T.C.A."/>
            <person name="Clavel T."/>
        </authorList>
    </citation>
    <scope>NUCLEOTIDE SEQUENCE [LARGE SCALE GENOMIC DNA]</scope>
    <source>
        <strain evidence="8 11">WCA3-601-WT-6J</strain>
    </source>
</reference>
<keyword evidence="2 6" id="KW-0732">Signal</keyword>
<evidence type="ECO:0000256" key="6">
    <source>
        <dbReference type="SAM" id="SignalP"/>
    </source>
</evidence>
<dbReference type="EMBL" id="WMZR01000003">
    <property type="protein sequence ID" value="MTS50513.1"/>
    <property type="molecule type" value="Genomic_DNA"/>
</dbReference>
<evidence type="ECO:0000313" key="7">
    <source>
        <dbReference type="EMBL" id="KUE77823.1"/>
    </source>
</evidence>
<dbReference type="AlphaFoldDB" id="A0A0W7TVS4"/>
<keyword evidence="3" id="KW-0472">Membrane</keyword>
<dbReference type="InterPro" id="IPR006059">
    <property type="entry name" value="SBP"/>
</dbReference>
<evidence type="ECO:0000313" key="11">
    <source>
        <dbReference type="Proteomes" id="UP000431913"/>
    </source>
</evidence>
<evidence type="ECO:0000256" key="4">
    <source>
        <dbReference type="ARBA" id="ARBA00023139"/>
    </source>
</evidence>
<keyword evidence="4" id="KW-0564">Palmitate</keyword>
<reference evidence="9 12" key="2">
    <citation type="journal article" date="2019" name="Nat. Med.">
        <title>A library of human gut bacterial isolates paired with longitudinal multiomics data enables mechanistic microbiome research.</title>
        <authorList>
            <person name="Poyet M."/>
            <person name="Groussin M."/>
            <person name="Gibbons S.M."/>
            <person name="Avila-Pacheco J."/>
            <person name="Jiang X."/>
            <person name="Kearney S.M."/>
            <person name="Perrotta A.R."/>
            <person name="Berdy B."/>
            <person name="Zhao S."/>
            <person name="Lieberman T.D."/>
            <person name="Swanson P.K."/>
            <person name="Smith M."/>
            <person name="Roesemann S."/>
            <person name="Alexander J.E."/>
            <person name="Rich S.A."/>
            <person name="Livny J."/>
            <person name="Vlamakis H."/>
            <person name="Clish C."/>
            <person name="Bullock K."/>
            <person name="Deik A."/>
            <person name="Scott J."/>
            <person name="Pierce K.A."/>
            <person name="Xavier R.J."/>
            <person name="Alm E.J."/>
        </authorList>
    </citation>
    <scope>NUCLEOTIDE SEQUENCE [LARGE SCALE GENOMIC DNA]</scope>
    <source>
        <strain evidence="9 12">BIOML-A7</strain>
    </source>
</reference>
<evidence type="ECO:0000313" key="8">
    <source>
        <dbReference type="EMBL" id="MST90816.1"/>
    </source>
</evidence>
<gene>
    <name evidence="7" type="ORF">ASJ35_00600</name>
    <name evidence="8" type="ORF">FYJ76_02500</name>
    <name evidence="9" type="ORF">GMD52_03030</name>
</gene>
<keyword evidence="1" id="KW-1003">Cell membrane</keyword>
<keyword evidence="5" id="KW-0449">Lipoprotein</keyword>
<evidence type="ECO:0000256" key="5">
    <source>
        <dbReference type="ARBA" id="ARBA00023288"/>
    </source>
</evidence>
<dbReference type="InterPro" id="IPR050490">
    <property type="entry name" value="Bact_solute-bd_prot1"/>
</dbReference>
<dbReference type="RefSeq" id="WP_058722576.1">
    <property type="nucleotide sequence ID" value="NZ_DBGEBT010000068.1"/>
</dbReference>
<dbReference type="Proteomes" id="UP000053433">
    <property type="component" value="Unassembled WGS sequence"/>
</dbReference>
<accession>A0A0W7TVS4</accession>
<evidence type="ECO:0000256" key="2">
    <source>
        <dbReference type="ARBA" id="ARBA00022729"/>
    </source>
</evidence>
<evidence type="ECO:0000313" key="12">
    <source>
        <dbReference type="Proteomes" id="UP000449193"/>
    </source>
</evidence>
<evidence type="ECO:0000256" key="1">
    <source>
        <dbReference type="ARBA" id="ARBA00022475"/>
    </source>
</evidence>
<dbReference type="PANTHER" id="PTHR43649:SF33">
    <property type="entry name" value="POLYGALACTURONAN_RHAMNOGALACTURONAN-BINDING PROTEIN YTCQ"/>
    <property type="match status" value="1"/>
</dbReference>
<dbReference type="Pfam" id="PF01547">
    <property type="entry name" value="SBP_bac_1"/>
    <property type="match status" value="1"/>
</dbReference>
<dbReference type="Proteomes" id="UP000449193">
    <property type="component" value="Unassembled WGS sequence"/>
</dbReference>
<evidence type="ECO:0000313" key="9">
    <source>
        <dbReference type="EMBL" id="MTS50513.1"/>
    </source>
</evidence>
<comment type="caution">
    <text evidence="7">The sequence shown here is derived from an EMBL/GenBank/DDBJ whole genome shotgun (WGS) entry which is preliminary data.</text>
</comment>
<evidence type="ECO:0000256" key="3">
    <source>
        <dbReference type="ARBA" id="ARBA00023136"/>
    </source>
</evidence>
<dbReference type="PROSITE" id="PS51257">
    <property type="entry name" value="PROKAR_LIPOPROTEIN"/>
    <property type="match status" value="1"/>
</dbReference>
<proteinExistence type="predicted"/>
<name>A0A0W7TVS4_9FIRM</name>
<organism evidence="7 10">
    <name type="scientific">Ruthenibacterium lactatiformans</name>
    <dbReference type="NCBI Taxonomy" id="1550024"/>
    <lineage>
        <taxon>Bacteria</taxon>
        <taxon>Bacillati</taxon>
        <taxon>Bacillota</taxon>
        <taxon>Clostridia</taxon>
        <taxon>Eubacteriales</taxon>
        <taxon>Oscillospiraceae</taxon>
        <taxon>Ruthenibacterium</taxon>
    </lineage>
</organism>
<sequence>MKKIISAFLACAVMALSLAGCGGSASSSAPAAGSASSAGGSTAGTATTVSWWMDPQNMASNQVKSFSEHKGWQLYEKNVGVDIDWQEPASGQSAEQFNLIVATSDLPDIMYYSWATSYPGGPDAAIADGKIVALNDYIEEYAPNFSAYLDAHPDVRQEITTDSGNIYCFPGVYTYTSQDSDVWQGTIDREPYEESFIGLVVRKDLLDKAGLDIPVTLDDWYEALVAFKDMGIKYPLSCQAMMLTMAQCFSSAYDITVPVVGYDIGNTAFALKDDGSIFYGPAQDSYKEYLAFMNKLYSEGLLDPDFMVQDRTNVQSKVINGEVGAWVEMMPTGLGNLRRQVLADDPNSEFYPVGVLNPVLEEGQQLVYKQGNAAYIGSGAAITTSCEDIATACRVLDYGWSEEGNRILNWGIEGESYEFVDGWPKLTDSIVNNDQGIAPSEAFGVYRNLNGPYPMDHSQRLESKRDYTLQEGEVDENLKSLDLWSSSANGTVRAGLPSTTMLTEESAEYANAYNELSTYAAEMFSKFVMGNESLDNFAKYQDNLKALGLDTVLQLQTTALERYNSRVQ</sequence>
<dbReference type="EMBL" id="VUNJ01000002">
    <property type="protein sequence ID" value="MST90816.1"/>
    <property type="molecule type" value="Genomic_DNA"/>
</dbReference>
<dbReference type="SUPFAM" id="SSF53850">
    <property type="entry name" value="Periplasmic binding protein-like II"/>
    <property type="match status" value="1"/>
</dbReference>
<dbReference type="PANTHER" id="PTHR43649">
    <property type="entry name" value="ARABINOSE-BINDING PROTEIN-RELATED"/>
    <property type="match status" value="1"/>
</dbReference>
<feature type="chain" id="PRO_5036003217" evidence="6">
    <location>
        <begin position="32"/>
        <end position="568"/>
    </location>
</feature>
<dbReference type="Gene3D" id="3.40.190.10">
    <property type="entry name" value="Periplasmic binding protein-like II"/>
    <property type="match status" value="2"/>
</dbReference>
<reference evidence="7 10" key="1">
    <citation type="submission" date="2015-10" db="EMBL/GenBank/DDBJ databases">
        <title>A novel member of the family Ruminococcaceae isolated from human faeces.</title>
        <authorList>
            <person name="Shkoporov A.N."/>
            <person name="Chaplin A.V."/>
            <person name="Motuzova O.V."/>
            <person name="Kafarskaia L.I."/>
            <person name="Efimov B.A."/>
        </authorList>
    </citation>
    <scope>NUCLEOTIDE SEQUENCE [LARGE SCALE GENOMIC DNA]</scope>
    <source>
        <strain evidence="7 10">668</strain>
    </source>
</reference>
<evidence type="ECO:0000313" key="10">
    <source>
        <dbReference type="Proteomes" id="UP000053433"/>
    </source>
</evidence>
<protein>
    <submittedName>
        <fullName evidence="8">Extracellular solute-binding protein</fullName>
    </submittedName>
</protein>
<dbReference type="Proteomes" id="UP000431913">
    <property type="component" value="Unassembled WGS sequence"/>
</dbReference>